<gene>
    <name evidence="3" type="ORF">CVT25_004895</name>
</gene>
<protein>
    <recommendedName>
        <fullName evidence="2">TERF2-interacting telomeric protein 1 Myb domain-containing protein</fullName>
    </recommendedName>
</protein>
<dbReference type="InterPro" id="IPR009057">
    <property type="entry name" value="Homeodomain-like_sf"/>
</dbReference>
<proteinExistence type="predicted"/>
<feature type="compositionally biased region" description="Basic and acidic residues" evidence="1">
    <location>
        <begin position="628"/>
        <end position="638"/>
    </location>
</feature>
<reference evidence="3 4" key="1">
    <citation type="journal article" date="2018" name="Evol. Lett.">
        <title>Horizontal gene cluster transfer increased hallucinogenic mushroom diversity.</title>
        <authorList>
            <person name="Reynolds H.T."/>
            <person name="Vijayakumar V."/>
            <person name="Gluck-Thaler E."/>
            <person name="Korotkin H.B."/>
            <person name="Matheny P.B."/>
            <person name="Slot J.C."/>
        </authorList>
    </citation>
    <scope>NUCLEOTIDE SEQUENCE [LARGE SCALE GENOMIC DNA]</scope>
    <source>
        <strain evidence="3 4">2631</strain>
    </source>
</reference>
<feature type="compositionally biased region" description="Basic and acidic residues" evidence="1">
    <location>
        <begin position="921"/>
        <end position="938"/>
    </location>
</feature>
<dbReference type="InterPro" id="IPR015010">
    <property type="entry name" value="TERF2IP_Myb"/>
</dbReference>
<evidence type="ECO:0000313" key="3">
    <source>
        <dbReference type="EMBL" id="PPQ88139.1"/>
    </source>
</evidence>
<name>A0A409XBH8_PSICY</name>
<evidence type="ECO:0000313" key="4">
    <source>
        <dbReference type="Proteomes" id="UP000283269"/>
    </source>
</evidence>
<feature type="compositionally biased region" description="Acidic residues" evidence="1">
    <location>
        <begin position="293"/>
        <end position="305"/>
    </location>
</feature>
<dbReference type="OrthoDB" id="435460at2759"/>
<feature type="compositionally biased region" description="Acidic residues" evidence="1">
    <location>
        <begin position="94"/>
        <end position="109"/>
    </location>
</feature>
<feature type="region of interest" description="Disordered" evidence="1">
    <location>
        <begin position="762"/>
        <end position="894"/>
    </location>
</feature>
<feature type="compositionally biased region" description="Polar residues" evidence="1">
    <location>
        <begin position="674"/>
        <end position="683"/>
    </location>
</feature>
<feature type="compositionally biased region" description="Basic and acidic residues" evidence="1">
    <location>
        <begin position="528"/>
        <end position="544"/>
    </location>
</feature>
<dbReference type="STRING" id="93625.A0A409XBH8"/>
<feature type="compositionally biased region" description="Basic and acidic residues" evidence="1">
    <location>
        <begin position="199"/>
        <end position="212"/>
    </location>
</feature>
<dbReference type="Gene3D" id="1.10.10.60">
    <property type="entry name" value="Homeodomain-like"/>
    <property type="match status" value="1"/>
</dbReference>
<feature type="region of interest" description="Disordered" evidence="1">
    <location>
        <begin position="921"/>
        <end position="964"/>
    </location>
</feature>
<evidence type="ECO:0000256" key="1">
    <source>
        <dbReference type="SAM" id="MobiDB-lite"/>
    </source>
</evidence>
<dbReference type="EMBL" id="NHYD01002146">
    <property type="protein sequence ID" value="PPQ88139.1"/>
    <property type="molecule type" value="Genomic_DNA"/>
</dbReference>
<feature type="compositionally biased region" description="Basic and acidic residues" evidence="1">
    <location>
        <begin position="843"/>
        <end position="855"/>
    </location>
</feature>
<dbReference type="Pfam" id="PF08914">
    <property type="entry name" value="Myb_Rap1"/>
    <property type="match status" value="1"/>
</dbReference>
<dbReference type="Proteomes" id="UP000283269">
    <property type="component" value="Unassembled WGS sequence"/>
</dbReference>
<comment type="caution">
    <text evidence="3">The sequence shown here is derived from an EMBL/GenBank/DDBJ whole genome shotgun (WGS) entry which is preliminary data.</text>
</comment>
<feature type="region of interest" description="Disordered" evidence="1">
    <location>
        <begin position="83"/>
        <end position="551"/>
    </location>
</feature>
<feature type="compositionally biased region" description="Basic and acidic residues" evidence="1">
    <location>
        <begin position="947"/>
        <end position="961"/>
    </location>
</feature>
<feature type="compositionally biased region" description="Basic and acidic residues" evidence="1">
    <location>
        <begin position="223"/>
        <end position="236"/>
    </location>
</feature>
<organism evidence="3 4">
    <name type="scientific">Psilocybe cyanescens</name>
    <dbReference type="NCBI Taxonomy" id="93625"/>
    <lineage>
        <taxon>Eukaryota</taxon>
        <taxon>Fungi</taxon>
        <taxon>Dikarya</taxon>
        <taxon>Basidiomycota</taxon>
        <taxon>Agaricomycotina</taxon>
        <taxon>Agaricomycetes</taxon>
        <taxon>Agaricomycetidae</taxon>
        <taxon>Agaricales</taxon>
        <taxon>Agaricineae</taxon>
        <taxon>Strophariaceae</taxon>
        <taxon>Psilocybe</taxon>
    </lineage>
</organism>
<feature type="region of interest" description="Disordered" evidence="1">
    <location>
        <begin position="576"/>
        <end position="685"/>
    </location>
</feature>
<sequence>MPRTTGARVMFTDDDDLKLAKYIAKVKPEPKGRLSHNIYIRLEENAGEQWPWSRRHPWTSWRERYKKNQEKIDWMIKRYQIEQRKSEQVSREKEEEEEEEEEEVEESSSETEQSVENQPQVEHKSSKANINAKSDRNKPFSDAPAAVARPRKIAETQEGKVQKKTVSSKLASDTRPQKVAATREIEAQPVTSKPLPESRPQKVVENREKEVKIVASKSAPDPKPQRIAEKRGDEVGAKTVASKPVVDSRPSKAVAQQDEETSSETEQENDGTQDDSVKSLSENEMRDLFGSFVEDEDEEEAEEEEKQPTTSNVPRPDETKDSNIEILQCQPAPSIYPNLQDAPAPELNTSEPRVPGAFDVQPHVPPREPIQPKSGAGTRPAEKSPLKPVRPRPKQRARKVDEDPFETSSDLSSVPPPLPPAVSATKKPPILNEGHFRTTFKRSRVTVADNDEGEEEGRPWPPKRSKKERDAAKQSAVPIRQPSQVNAVASSSKTKLAPSIPANDTSAAIPRTHSEPLLGHDVSSRSSVMERRTLADIPRPKPSADAENAVPANPRNLFRTLAPILKTSIKINNEITSTARSRSESDNLPTKPSSDTDPFTAKHHVSEKASGKARADDSYAIENGKQPRHIDLHQETLSKRRRLTNNTLSRRSSVLSSRASLSSTSPNKVVAPRKSNSLRQSISELDLPDDETKDFILAAAQDIAGKLERIAQEYGFSTEFAQKTYRNTRSVETTKFVLDQLRREREEQEKVLYERLNLMYNPAGNEHDSEDEIPYGLVRPKSGGKASGRSSTRSSPRKSKSKRTSLNIRPFVIDDDGGGGIVSDYSPPNSSRAGQFARLVRQGRRDEAIEREKRRASGVFVPQTQHGGGSGRSLLPREVTATPTPNPRDVVSMDIDIDNQQKAMDDEDDNDDDMYVYTDDEQRHETHEGASEQEHGADDEFENTQDQAREDQDHDHDHDESPSFIDDAQTLQEPEEARERNKPLVQEAHDRHRALALEHRLLALNVNADNADTMRKFESRNNPDFLRLMSLQLVGDLVAKYDKDEHKRGL</sequence>
<dbReference type="SUPFAM" id="SSF46689">
    <property type="entry name" value="Homeodomain-like"/>
    <property type="match status" value="1"/>
</dbReference>
<feature type="compositionally biased region" description="Basic and acidic residues" evidence="1">
    <location>
        <begin position="604"/>
        <end position="617"/>
    </location>
</feature>
<feature type="compositionally biased region" description="Basic and acidic residues" evidence="1">
    <location>
        <begin position="275"/>
        <end position="287"/>
    </location>
</feature>
<feature type="compositionally biased region" description="Basic and acidic residues" evidence="1">
    <location>
        <begin position="152"/>
        <end position="161"/>
    </location>
</feature>
<feature type="domain" description="TERF2-interacting telomeric protein 1 Myb" evidence="2">
    <location>
        <begin position="11"/>
        <end position="68"/>
    </location>
</feature>
<feature type="compositionally biased region" description="Basic and acidic residues" evidence="1">
    <location>
        <begin position="83"/>
        <end position="93"/>
    </location>
</feature>
<feature type="compositionally biased region" description="Low complexity" evidence="1">
    <location>
        <begin position="779"/>
        <end position="794"/>
    </location>
</feature>
<feature type="compositionally biased region" description="Polar residues" evidence="1">
    <location>
        <begin position="576"/>
        <end position="597"/>
    </location>
</feature>
<dbReference type="AlphaFoldDB" id="A0A409XBH8"/>
<keyword evidence="4" id="KW-1185">Reference proteome</keyword>
<evidence type="ECO:0000259" key="2">
    <source>
        <dbReference type="Pfam" id="PF08914"/>
    </source>
</evidence>
<feature type="compositionally biased region" description="Polar residues" evidence="1">
    <location>
        <begin position="481"/>
        <end position="494"/>
    </location>
</feature>
<dbReference type="InParanoid" id="A0A409XBH8"/>
<dbReference type="CDD" id="cd11655">
    <property type="entry name" value="rap1_myb-like"/>
    <property type="match status" value="1"/>
</dbReference>
<feature type="compositionally biased region" description="Acidic residues" evidence="1">
    <location>
        <begin position="257"/>
        <end position="273"/>
    </location>
</feature>
<accession>A0A409XBH8</accession>
<feature type="compositionally biased region" description="Low complexity" evidence="1">
    <location>
        <begin position="644"/>
        <end position="665"/>
    </location>
</feature>